<feature type="compositionally biased region" description="Acidic residues" evidence="6">
    <location>
        <begin position="133"/>
        <end position="143"/>
    </location>
</feature>
<dbReference type="HOGENOM" id="CLU_045993_3_2_1"/>
<dbReference type="Pfam" id="PF00645">
    <property type="entry name" value="zf-PARP"/>
    <property type="match status" value="1"/>
</dbReference>
<dbReference type="InterPro" id="IPR036957">
    <property type="entry name" value="Znf_PARP_sf"/>
</dbReference>
<dbReference type="AlphaFoldDB" id="G4TLV0"/>
<evidence type="ECO:0000256" key="2">
    <source>
        <dbReference type="ARBA" id="ARBA00022723"/>
    </source>
</evidence>
<evidence type="ECO:0000313" key="8">
    <source>
        <dbReference type="EMBL" id="CCA72293.1"/>
    </source>
</evidence>
<accession>G4TLV0</accession>
<dbReference type="GO" id="GO:0003677">
    <property type="term" value="F:DNA binding"/>
    <property type="evidence" value="ECO:0007669"/>
    <property type="project" value="InterPro"/>
</dbReference>
<dbReference type="OrthoDB" id="429950at2759"/>
<dbReference type="InterPro" id="IPR001510">
    <property type="entry name" value="Znf_PARP"/>
</dbReference>
<dbReference type="STRING" id="1109443.G4TLV0"/>
<organism evidence="8 9">
    <name type="scientific">Serendipita indica (strain DSM 11827)</name>
    <name type="common">Root endophyte fungus</name>
    <name type="synonym">Piriformospora indica</name>
    <dbReference type="NCBI Taxonomy" id="1109443"/>
    <lineage>
        <taxon>Eukaryota</taxon>
        <taxon>Fungi</taxon>
        <taxon>Dikarya</taxon>
        <taxon>Basidiomycota</taxon>
        <taxon>Agaricomycotina</taxon>
        <taxon>Agaricomycetes</taxon>
        <taxon>Sebacinales</taxon>
        <taxon>Serendipitaceae</taxon>
        <taxon>Serendipita</taxon>
    </lineage>
</organism>
<dbReference type="SMART" id="SM01336">
    <property type="entry name" value="zf-PARP"/>
    <property type="match status" value="1"/>
</dbReference>
<keyword evidence="2" id="KW-0479">Metal-binding</keyword>
<dbReference type="Gene3D" id="3.30.1740.10">
    <property type="entry name" value="Zinc finger, PARP-type"/>
    <property type="match status" value="1"/>
</dbReference>
<dbReference type="GO" id="GO:0008270">
    <property type="term" value="F:zinc ion binding"/>
    <property type="evidence" value="ECO:0007669"/>
    <property type="project" value="UniProtKB-KW"/>
</dbReference>
<keyword evidence="9" id="KW-1185">Reference proteome</keyword>
<feature type="domain" description="PARP-type" evidence="7">
    <location>
        <begin position="13"/>
        <end position="103"/>
    </location>
</feature>
<evidence type="ECO:0000256" key="1">
    <source>
        <dbReference type="ARBA" id="ARBA00004123"/>
    </source>
</evidence>
<gene>
    <name evidence="8" type="ORF">PIIN_06227</name>
</gene>
<keyword evidence="4" id="KW-0862">Zinc</keyword>
<dbReference type="Proteomes" id="UP000007148">
    <property type="component" value="Unassembled WGS sequence"/>
</dbReference>
<dbReference type="eggNOG" id="ENOG502S5PB">
    <property type="taxonomic scope" value="Eukaryota"/>
</dbReference>
<evidence type="ECO:0000259" key="7">
    <source>
        <dbReference type="PROSITE" id="PS50064"/>
    </source>
</evidence>
<feature type="compositionally biased region" description="Basic residues" evidence="6">
    <location>
        <begin position="146"/>
        <end position="158"/>
    </location>
</feature>
<keyword evidence="3" id="KW-0863">Zinc-finger</keyword>
<evidence type="ECO:0000256" key="4">
    <source>
        <dbReference type="ARBA" id="ARBA00022833"/>
    </source>
</evidence>
<protein>
    <recommendedName>
        <fullName evidence="7">PARP-type domain-containing protein</fullName>
    </recommendedName>
</protein>
<proteinExistence type="predicted"/>
<dbReference type="EMBL" id="CAFZ01000157">
    <property type="protein sequence ID" value="CCA72293.1"/>
    <property type="molecule type" value="Genomic_DNA"/>
</dbReference>
<evidence type="ECO:0000313" key="9">
    <source>
        <dbReference type="Proteomes" id="UP000007148"/>
    </source>
</evidence>
<feature type="compositionally biased region" description="Basic and acidic residues" evidence="6">
    <location>
        <begin position="96"/>
        <end position="111"/>
    </location>
</feature>
<reference evidence="8 9" key="1">
    <citation type="journal article" date="2011" name="PLoS Pathog.">
        <title>Endophytic Life Strategies Decoded by Genome and Transcriptome Analyses of the Mutualistic Root Symbiont Piriformospora indica.</title>
        <authorList>
            <person name="Zuccaro A."/>
            <person name="Lahrmann U."/>
            <person name="Guldener U."/>
            <person name="Langen G."/>
            <person name="Pfiffi S."/>
            <person name="Biedenkopf D."/>
            <person name="Wong P."/>
            <person name="Samans B."/>
            <person name="Grimm C."/>
            <person name="Basiewicz M."/>
            <person name="Murat C."/>
            <person name="Martin F."/>
            <person name="Kogel K.H."/>
        </authorList>
    </citation>
    <scope>NUCLEOTIDE SEQUENCE [LARGE SCALE GENOMIC DNA]</scope>
    <source>
        <strain evidence="8 9">DSM 11827</strain>
    </source>
</reference>
<dbReference type="GO" id="GO:0005634">
    <property type="term" value="C:nucleus"/>
    <property type="evidence" value="ECO:0007669"/>
    <property type="project" value="UniProtKB-SubCell"/>
</dbReference>
<name>G4TLV0_SERID</name>
<dbReference type="OMA" id="CKNKECQ"/>
<feature type="region of interest" description="Disordered" evidence="6">
    <location>
        <begin position="96"/>
        <end position="197"/>
    </location>
</feature>
<feature type="compositionally biased region" description="Basic residues" evidence="6">
    <location>
        <begin position="177"/>
        <end position="189"/>
    </location>
</feature>
<sequence>MSDAEGSSRKGQYKIEYSPNNRAACKGPKPCKGTKLSTGEMRLGTVNEVKGHISWAYRHYGCTTSTVFNNMKKAYGAASEVEGFDQLKPEDQEKFTKAWDKGEVEPEDLLKAKKLLRRSRLGPGRSKRQTSDYGDDDDDEEDEPKPKKKAAPRRKKKKADSDDDEDDEDDEDYNVGQKRKRGGKKGSKKKGADDDDY</sequence>
<feature type="compositionally biased region" description="Basic residues" evidence="6">
    <location>
        <begin position="112"/>
        <end position="128"/>
    </location>
</feature>
<evidence type="ECO:0000256" key="5">
    <source>
        <dbReference type="ARBA" id="ARBA00023242"/>
    </source>
</evidence>
<comment type="caution">
    <text evidence="8">The sequence shown here is derived from an EMBL/GenBank/DDBJ whole genome shotgun (WGS) entry which is preliminary data.</text>
</comment>
<dbReference type="SUPFAM" id="SSF57716">
    <property type="entry name" value="Glucocorticoid receptor-like (DNA-binding domain)"/>
    <property type="match status" value="1"/>
</dbReference>
<evidence type="ECO:0000256" key="6">
    <source>
        <dbReference type="SAM" id="MobiDB-lite"/>
    </source>
</evidence>
<feature type="compositionally biased region" description="Acidic residues" evidence="6">
    <location>
        <begin position="161"/>
        <end position="173"/>
    </location>
</feature>
<keyword evidence="5" id="KW-0539">Nucleus</keyword>
<dbReference type="InParanoid" id="G4TLV0"/>
<dbReference type="PROSITE" id="PS50064">
    <property type="entry name" value="ZF_PARP_2"/>
    <property type="match status" value="1"/>
</dbReference>
<comment type="subcellular location">
    <subcellularLocation>
        <location evidence="1">Nucleus</location>
    </subcellularLocation>
</comment>
<evidence type="ECO:0000256" key="3">
    <source>
        <dbReference type="ARBA" id="ARBA00022771"/>
    </source>
</evidence>